<evidence type="ECO:0000313" key="2">
    <source>
        <dbReference type="Proteomes" id="UP000828251"/>
    </source>
</evidence>
<reference evidence="1 2" key="1">
    <citation type="journal article" date="2021" name="Plant Biotechnol. J.">
        <title>Multi-omics assisted identification of the key and species-specific regulatory components of drought-tolerant mechanisms in Gossypium stocksii.</title>
        <authorList>
            <person name="Yu D."/>
            <person name="Ke L."/>
            <person name="Zhang D."/>
            <person name="Wu Y."/>
            <person name="Sun Y."/>
            <person name="Mei J."/>
            <person name="Sun J."/>
            <person name="Sun Y."/>
        </authorList>
    </citation>
    <scope>NUCLEOTIDE SEQUENCE [LARGE SCALE GENOMIC DNA]</scope>
    <source>
        <strain evidence="2">cv. E1</strain>
        <tissue evidence="1">Leaf</tissue>
    </source>
</reference>
<sequence length="85" mass="9554">MSLLTVEANQLEHVQGMVDAITQWKRHQFHLQNLSSLLSFLQSNIPSTLPPLKISNSALVTPPLSPPTFRNPNPILNWETIAKEL</sequence>
<protein>
    <submittedName>
        <fullName evidence="1">Uncharacterized protein</fullName>
    </submittedName>
</protein>
<name>A0A9D3WDL9_9ROSI</name>
<dbReference type="EMBL" id="JAIQCV010000002">
    <property type="protein sequence ID" value="KAH1121035.1"/>
    <property type="molecule type" value="Genomic_DNA"/>
</dbReference>
<accession>A0A9D3WDL9</accession>
<keyword evidence="2" id="KW-1185">Reference proteome</keyword>
<dbReference type="Proteomes" id="UP000828251">
    <property type="component" value="Unassembled WGS sequence"/>
</dbReference>
<gene>
    <name evidence="1" type="ORF">J1N35_004195</name>
</gene>
<dbReference type="AlphaFoldDB" id="A0A9D3WDL9"/>
<comment type="caution">
    <text evidence="1">The sequence shown here is derived from an EMBL/GenBank/DDBJ whole genome shotgun (WGS) entry which is preliminary data.</text>
</comment>
<organism evidence="1 2">
    <name type="scientific">Gossypium stocksii</name>
    <dbReference type="NCBI Taxonomy" id="47602"/>
    <lineage>
        <taxon>Eukaryota</taxon>
        <taxon>Viridiplantae</taxon>
        <taxon>Streptophyta</taxon>
        <taxon>Embryophyta</taxon>
        <taxon>Tracheophyta</taxon>
        <taxon>Spermatophyta</taxon>
        <taxon>Magnoliopsida</taxon>
        <taxon>eudicotyledons</taxon>
        <taxon>Gunneridae</taxon>
        <taxon>Pentapetalae</taxon>
        <taxon>rosids</taxon>
        <taxon>malvids</taxon>
        <taxon>Malvales</taxon>
        <taxon>Malvaceae</taxon>
        <taxon>Malvoideae</taxon>
        <taxon>Gossypium</taxon>
    </lineage>
</organism>
<proteinExistence type="predicted"/>
<evidence type="ECO:0000313" key="1">
    <source>
        <dbReference type="EMBL" id="KAH1121035.1"/>
    </source>
</evidence>